<sequence length="66" mass="7446">MVLCSPTTRASCSTYYGSSLISPAVWWSRCPINRILQRCSDRVIIIRRGKEDAVGLKDLNPESFNL</sequence>
<proteinExistence type="predicted"/>
<reference evidence="1" key="1">
    <citation type="submission" date="2018-02" db="EMBL/GenBank/DDBJ databases">
        <title>Rhizophora mucronata_Transcriptome.</title>
        <authorList>
            <person name="Meera S.P."/>
            <person name="Sreeshan A."/>
            <person name="Augustine A."/>
        </authorList>
    </citation>
    <scope>NUCLEOTIDE SEQUENCE</scope>
    <source>
        <tissue evidence="1">Leaf</tissue>
    </source>
</reference>
<dbReference type="AlphaFoldDB" id="A0A2P2MIM4"/>
<name>A0A2P2MIM4_RHIMU</name>
<organism evidence="1">
    <name type="scientific">Rhizophora mucronata</name>
    <name type="common">Asiatic mangrove</name>
    <dbReference type="NCBI Taxonomy" id="61149"/>
    <lineage>
        <taxon>Eukaryota</taxon>
        <taxon>Viridiplantae</taxon>
        <taxon>Streptophyta</taxon>
        <taxon>Embryophyta</taxon>
        <taxon>Tracheophyta</taxon>
        <taxon>Spermatophyta</taxon>
        <taxon>Magnoliopsida</taxon>
        <taxon>eudicotyledons</taxon>
        <taxon>Gunneridae</taxon>
        <taxon>Pentapetalae</taxon>
        <taxon>rosids</taxon>
        <taxon>fabids</taxon>
        <taxon>Malpighiales</taxon>
        <taxon>Rhizophoraceae</taxon>
        <taxon>Rhizophora</taxon>
    </lineage>
</organism>
<accession>A0A2P2MIM4</accession>
<dbReference type="EMBL" id="GGEC01049548">
    <property type="protein sequence ID" value="MBX30032.1"/>
    <property type="molecule type" value="Transcribed_RNA"/>
</dbReference>
<evidence type="ECO:0000313" key="1">
    <source>
        <dbReference type="EMBL" id="MBX30032.1"/>
    </source>
</evidence>
<protein>
    <submittedName>
        <fullName evidence="1">NADPH:QUINONE OXIDOREDUCTASE family protein</fullName>
    </submittedName>
</protein>